<dbReference type="SUPFAM" id="SSF75516">
    <property type="entry name" value="Pheromone-binding domain of LuxR-like quorum-sensing transcription factors"/>
    <property type="match status" value="1"/>
</dbReference>
<dbReference type="RefSeq" id="WP_344847876.1">
    <property type="nucleotide sequence ID" value="NZ_BAABDF010000007.1"/>
</dbReference>
<name>A0ABP7KFI2_9RHOB</name>
<dbReference type="InterPro" id="IPR000792">
    <property type="entry name" value="Tscrpt_reg_LuxR_C"/>
</dbReference>
<dbReference type="SMART" id="SM00421">
    <property type="entry name" value="HTH_LUXR"/>
    <property type="match status" value="1"/>
</dbReference>
<dbReference type="SUPFAM" id="SSF46894">
    <property type="entry name" value="C-terminal effector domain of the bipartite response regulators"/>
    <property type="match status" value="1"/>
</dbReference>
<feature type="domain" description="HTH luxR-type" evidence="4">
    <location>
        <begin position="179"/>
        <end position="244"/>
    </location>
</feature>
<evidence type="ECO:0000256" key="1">
    <source>
        <dbReference type="ARBA" id="ARBA00023015"/>
    </source>
</evidence>
<dbReference type="Gene3D" id="3.30.450.80">
    <property type="entry name" value="Transcription factor LuxR-like, autoinducer-binding domain"/>
    <property type="match status" value="1"/>
</dbReference>
<keyword evidence="6" id="KW-1185">Reference proteome</keyword>
<dbReference type="Pfam" id="PF00196">
    <property type="entry name" value="GerE"/>
    <property type="match status" value="1"/>
</dbReference>
<dbReference type="InterPro" id="IPR016032">
    <property type="entry name" value="Sig_transdc_resp-reg_C-effctor"/>
</dbReference>
<accession>A0ABP7KFI2</accession>
<dbReference type="InterPro" id="IPR036388">
    <property type="entry name" value="WH-like_DNA-bd_sf"/>
</dbReference>
<gene>
    <name evidence="5" type="ORF">GCM10022404_26800</name>
</gene>
<sequence length="249" mass="28335">MHQDEVINIVERLLASTQVEEVWNLLLETVTGFGFYHALYGFTHFHTDYGFGDDKDHFLLTNFSKDYMTGYFDEGRYRNGPIVNWALENVGTIPWSWISKNSECFSEAEKETIEYNRTHGVVAGYTIGFHQGQRRSKAAIGLSMEPFVGTQSQADRIWKESGRFIAMICEIAHLKIVSLPLPMKLLTPRQREVLEWIGDGKTVLDTAMIMGLNRATVEKHLRLARDALGVDTTAQAVLKASFHTQIYVI</sequence>
<keyword evidence="1" id="KW-0805">Transcription regulation</keyword>
<organism evidence="5 6">
    <name type="scientific">Celeribacter arenosi</name>
    <dbReference type="NCBI Taxonomy" id="792649"/>
    <lineage>
        <taxon>Bacteria</taxon>
        <taxon>Pseudomonadati</taxon>
        <taxon>Pseudomonadota</taxon>
        <taxon>Alphaproteobacteria</taxon>
        <taxon>Rhodobacterales</taxon>
        <taxon>Roseobacteraceae</taxon>
        <taxon>Celeribacter</taxon>
    </lineage>
</organism>
<dbReference type="EMBL" id="BAABDF010000007">
    <property type="protein sequence ID" value="GAA3875688.1"/>
    <property type="molecule type" value="Genomic_DNA"/>
</dbReference>
<dbReference type="Proteomes" id="UP001399917">
    <property type="component" value="Unassembled WGS sequence"/>
</dbReference>
<dbReference type="InterPro" id="IPR036693">
    <property type="entry name" value="TF_LuxR_autoind-bd_dom_sf"/>
</dbReference>
<dbReference type="Pfam" id="PF03472">
    <property type="entry name" value="Autoind_bind"/>
    <property type="match status" value="1"/>
</dbReference>
<dbReference type="CDD" id="cd06170">
    <property type="entry name" value="LuxR_C_like"/>
    <property type="match status" value="1"/>
</dbReference>
<dbReference type="Gene3D" id="1.10.10.10">
    <property type="entry name" value="Winged helix-like DNA-binding domain superfamily/Winged helix DNA-binding domain"/>
    <property type="match status" value="1"/>
</dbReference>
<evidence type="ECO:0000256" key="2">
    <source>
        <dbReference type="ARBA" id="ARBA00023125"/>
    </source>
</evidence>
<dbReference type="InterPro" id="IPR005143">
    <property type="entry name" value="TF_LuxR_autoind-bd_dom"/>
</dbReference>
<keyword evidence="3" id="KW-0804">Transcription</keyword>
<protein>
    <submittedName>
        <fullName evidence="5">LuxR family transcriptional regulator</fullName>
    </submittedName>
</protein>
<proteinExistence type="predicted"/>
<evidence type="ECO:0000256" key="3">
    <source>
        <dbReference type="ARBA" id="ARBA00023163"/>
    </source>
</evidence>
<keyword evidence="2" id="KW-0238">DNA-binding</keyword>
<evidence type="ECO:0000313" key="6">
    <source>
        <dbReference type="Proteomes" id="UP001399917"/>
    </source>
</evidence>
<reference evidence="6" key="1">
    <citation type="journal article" date="2019" name="Int. J. Syst. Evol. Microbiol.">
        <title>The Global Catalogue of Microorganisms (GCM) 10K type strain sequencing project: providing services to taxonomists for standard genome sequencing and annotation.</title>
        <authorList>
            <consortium name="The Broad Institute Genomics Platform"/>
            <consortium name="The Broad Institute Genome Sequencing Center for Infectious Disease"/>
            <person name="Wu L."/>
            <person name="Ma J."/>
        </authorList>
    </citation>
    <scope>NUCLEOTIDE SEQUENCE [LARGE SCALE GENOMIC DNA]</scope>
    <source>
        <strain evidence="6">JCM 17190</strain>
    </source>
</reference>
<evidence type="ECO:0000259" key="4">
    <source>
        <dbReference type="PROSITE" id="PS50043"/>
    </source>
</evidence>
<evidence type="ECO:0000313" key="5">
    <source>
        <dbReference type="EMBL" id="GAA3875688.1"/>
    </source>
</evidence>
<comment type="caution">
    <text evidence="5">The sequence shown here is derived from an EMBL/GenBank/DDBJ whole genome shotgun (WGS) entry which is preliminary data.</text>
</comment>
<dbReference type="PROSITE" id="PS50043">
    <property type="entry name" value="HTH_LUXR_2"/>
    <property type="match status" value="1"/>
</dbReference>